<dbReference type="InterPro" id="IPR058841">
    <property type="entry name" value="HTH_76"/>
</dbReference>
<name>A0A232M495_9EURO</name>
<feature type="domain" description="PEX14-like helix-turn-helix" evidence="3">
    <location>
        <begin position="52"/>
        <end position="125"/>
    </location>
</feature>
<evidence type="ECO:0000259" key="2">
    <source>
        <dbReference type="Pfam" id="PF17733"/>
    </source>
</evidence>
<accession>A0A232M495</accession>
<feature type="domain" description="Peroxisomal membrane protein PEX14-like KPWE" evidence="2">
    <location>
        <begin position="192"/>
        <end position="238"/>
    </location>
</feature>
<feature type="compositionally biased region" description="Low complexity" evidence="1">
    <location>
        <begin position="156"/>
        <end position="168"/>
    </location>
</feature>
<gene>
    <name evidence="4" type="ORF">Egran_01030</name>
</gene>
<dbReference type="Pfam" id="PF25871">
    <property type="entry name" value="HTH_76"/>
    <property type="match status" value="1"/>
</dbReference>
<feature type="region of interest" description="Disordered" evidence="1">
    <location>
        <begin position="222"/>
        <end position="242"/>
    </location>
</feature>
<dbReference type="Proteomes" id="UP000243515">
    <property type="component" value="Unassembled WGS sequence"/>
</dbReference>
<keyword evidence="5" id="KW-1185">Reference proteome</keyword>
<dbReference type="Pfam" id="PF17733">
    <property type="entry name" value="KPWE_dom"/>
    <property type="match status" value="1"/>
</dbReference>
<dbReference type="EMBL" id="NPHW01002562">
    <property type="protein sequence ID" value="OXV11213.1"/>
    <property type="molecule type" value="Genomic_DNA"/>
</dbReference>
<organism evidence="4 5">
    <name type="scientific">Elaphomyces granulatus</name>
    <dbReference type="NCBI Taxonomy" id="519963"/>
    <lineage>
        <taxon>Eukaryota</taxon>
        <taxon>Fungi</taxon>
        <taxon>Dikarya</taxon>
        <taxon>Ascomycota</taxon>
        <taxon>Pezizomycotina</taxon>
        <taxon>Eurotiomycetes</taxon>
        <taxon>Eurotiomycetidae</taxon>
        <taxon>Eurotiales</taxon>
        <taxon>Elaphomycetaceae</taxon>
        <taxon>Elaphomyces</taxon>
    </lineage>
</organism>
<feature type="region of interest" description="Disordered" evidence="1">
    <location>
        <begin position="1"/>
        <end position="50"/>
    </location>
</feature>
<dbReference type="AlphaFoldDB" id="A0A232M495"/>
<dbReference type="InterPro" id="IPR040554">
    <property type="entry name" value="KPWE_PEX14_dom"/>
</dbReference>
<proteinExistence type="predicted"/>
<comment type="caution">
    <text evidence="4">The sequence shown here is derived from an EMBL/GenBank/DDBJ whole genome shotgun (WGS) entry which is preliminary data.</text>
</comment>
<evidence type="ECO:0000313" key="5">
    <source>
        <dbReference type="Proteomes" id="UP000243515"/>
    </source>
</evidence>
<evidence type="ECO:0000259" key="3">
    <source>
        <dbReference type="Pfam" id="PF25871"/>
    </source>
</evidence>
<reference evidence="4 5" key="1">
    <citation type="journal article" date="2015" name="Environ. Microbiol.">
        <title>Metagenome sequence of Elaphomyces granulatus from sporocarp tissue reveals Ascomycota ectomycorrhizal fingerprints of genome expansion and a Proteobacteria-rich microbiome.</title>
        <authorList>
            <person name="Quandt C.A."/>
            <person name="Kohler A."/>
            <person name="Hesse C.N."/>
            <person name="Sharpton T.J."/>
            <person name="Martin F."/>
            <person name="Spatafora J.W."/>
        </authorList>
    </citation>
    <scope>NUCLEOTIDE SEQUENCE [LARGE SCALE GENOMIC DNA]</scope>
    <source>
        <strain evidence="4 5">OSC145934</strain>
    </source>
</reference>
<evidence type="ECO:0000256" key="1">
    <source>
        <dbReference type="SAM" id="MobiDB-lite"/>
    </source>
</evidence>
<dbReference type="OrthoDB" id="9936937at2759"/>
<dbReference type="PANTHER" id="PTHR36855:SF1">
    <property type="entry name" value="PEROXISOME MEMBRANE ANCHOR PROTEIN PEX14P N-TERMINAL DOMAIN-CONTAINING PROTEIN"/>
    <property type="match status" value="1"/>
</dbReference>
<feature type="compositionally biased region" description="Low complexity" evidence="1">
    <location>
        <begin position="7"/>
        <end position="20"/>
    </location>
</feature>
<protein>
    <submittedName>
        <fullName evidence="4">Uncharacterized protein</fullName>
    </submittedName>
</protein>
<evidence type="ECO:0000313" key="4">
    <source>
        <dbReference type="EMBL" id="OXV11213.1"/>
    </source>
</evidence>
<dbReference type="PANTHER" id="PTHR36855">
    <property type="entry name" value="CHROMOSOME 10, WHOLE GENOME SHOTGUN SEQUENCE"/>
    <property type="match status" value="1"/>
</dbReference>
<sequence length="242" mass="25500">MASLPPNSMIDNNSANDDSNTTPQSHDHPSAASIADPHDAHAQSTQTQTQNSLFESLNAYPFASDIEFRNGLAVVLGRAPGASATDEEVAREDDLVLQAKCFYFARKENISPPLNFSTYKSWLKSLGGTPPIPVGNTSSGSSSTAIATASEAVSSLSSSSSTPTGNTSCNINVPLERGPGPADSDSVQSEPTYPSSFARIVELITTGQPVPGILQIPDTVLEGHQTPSTVAGRRKPWEEKDE</sequence>
<feature type="region of interest" description="Disordered" evidence="1">
    <location>
        <begin position="156"/>
        <end position="192"/>
    </location>
</feature>